<name>A0AA40BQC3_9PEZI</name>
<comment type="caution">
    <text evidence="2">The sequence shown here is derived from an EMBL/GenBank/DDBJ whole genome shotgun (WGS) entry which is preliminary data.</text>
</comment>
<keyword evidence="1" id="KW-0732">Signal</keyword>
<sequence>MCLVFPREFWYFVFLVTLGQAFPPVSHGKRAVSTFLSEARSTRHCITLHSIEQWHRITNMHVHWALSLCFSGERRARREVCQLAWVIKGVEKPRGNSGCARCRYVFMVMIYKVIVSRHFSRMMHTPLPYKGGNQSKVLSPWGTRSHLGVLVLIFLDSRAVRSACLPALTP</sequence>
<proteinExistence type="predicted"/>
<evidence type="ECO:0008006" key="4">
    <source>
        <dbReference type="Google" id="ProtNLM"/>
    </source>
</evidence>
<dbReference type="EMBL" id="JAUKUD010000007">
    <property type="protein sequence ID" value="KAK0738298.1"/>
    <property type="molecule type" value="Genomic_DNA"/>
</dbReference>
<reference evidence="2" key="1">
    <citation type="submission" date="2023-06" db="EMBL/GenBank/DDBJ databases">
        <title>Genome-scale phylogeny and comparative genomics of the fungal order Sordariales.</title>
        <authorList>
            <consortium name="Lawrence Berkeley National Laboratory"/>
            <person name="Hensen N."/>
            <person name="Bonometti L."/>
            <person name="Westerberg I."/>
            <person name="Brannstrom I.O."/>
            <person name="Guillou S."/>
            <person name="Cros-Aarteil S."/>
            <person name="Calhoun S."/>
            <person name="Haridas S."/>
            <person name="Kuo A."/>
            <person name="Mondo S."/>
            <person name="Pangilinan J."/>
            <person name="Riley R."/>
            <person name="LaButti K."/>
            <person name="Andreopoulos B."/>
            <person name="Lipzen A."/>
            <person name="Chen C."/>
            <person name="Yanf M."/>
            <person name="Daum C."/>
            <person name="Ng V."/>
            <person name="Clum A."/>
            <person name="Steindorff A."/>
            <person name="Ohm R."/>
            <person name="Martin F."/>
            <person name="Silar P."/>
            <person name="Natvig D."/>
            <person name="Lalanne C."/>
            <person name="Gautier V."/>
            <person name="Ament-velasquez S.L."/>
            <person name="Kruys A."/>
            <person name="Hutchinson M.I."/>
            <person name="Powell A.J."/>
            <person name="Barry K."/>
            <person name="Miller A.N."/>
            <person name="Grigoriev I.V."/>
            <person name="Debuchy R."/>
            <person name="Gladieux P."/>
            <person name="Thoren M.H."/>
            <person name="Johannesson H."/>
        </authorList>
    </citation>
    <scope>NUCLEOTIDE SEQUENCE</scope>
    <source>
        <strain evidence="2">SMH3187-1</strain>
    </source>
</reference>
<evidence type="ECO:0000256" key="1">
    <source>
        <dbReference type="SAM" id="SignalP"/>
    </source>
</evidence>
<organism evidence="2 3">
    <name type="scientific">Schizothecium vesticola</name>
    <dbReference type="NCBI Taxonomy" id="314040"/>
    <lineage>
        <taxon>Eukaryota</taxon>
        <taxon>Fungi</taxon>
        <taxon>Dikarya</taxon>
        <taxon>Ascomycota</taxon>
        <taxon>Pezizomycotina</taxon>
        <taxon>Sordariomycetes</taxon>
        <taxon>Sordariomycetidae</taxon>
        <taxon>Sordariales</taxon>
        <taxon>Schizotheciaceae</taxon>
        <taxon>Schizothecium</taxon>
    </lineage>
</organism>
<dbReference type="Proteomes" id="UP001172155">
    <property type="component" value="Unassembled WGS sequence"/>
</dbReference>
<dbReference type="AlphaFoldDB" id="A0AA40BQC3"/>
<evidence type="ECO:0000313" key="3">
    <source>
        <dbReference type="Proteomes" id="UP001172155"/>
    </source>
</evidence>
<evidence type="ECO:0000313" key="2">
    <source>
        <dbReference type="EMBL" id="KAK0738298.1"/>
    </source>
</evidence>
<gene>
    <name evidence="2" type="ORF">B0T18DRAFT_242986</name>
</gene>
<keyword evidence="3" id="KW-1185">Reference proteome</keyword>
<feature type="signal peptide" evidence="1">
    <location>
        <begin position="1"/>
        <end position="21"/>
    </location>
</feature>
<accession>A0AA40BQC3</accession>
<feature type="chain" id="PRO_5041378113" description="Secreted protein" evidence="1">
    <location>
        <begin position="22"/>
        <end position="170"/>
    </location>
</feature>
<protein>
    <recommendedName>
        <fullName evidence="4">Secreted protein</fullName>
    </recommendedName>
</protein>